<protein>
    <submittedName>
        <fullName evidence="2">DUF6163 family protein</fullName>
    </submittedName>
</protein>
<reference evidence="2 3" key="1">
    <citation type="submission" date="2024-02" db="EMBL/GenBank/DDBJ databases">
        <authorList>
            <person name="Grouzdev D."/>
        </authorList>
    </citation>
    <scope>NUCLEOTIDE SEQUENCE [LARGE SCALE GENOMIC DNA]</scope>
    <source>
        <strain evidence="2 3">9N</strain>
    </source>
</reference>
<feature type="transmembrane region" description="Helical" evidence="1">
    <location>
        <begin position="128"/>
        <end position="147"/>
    </location>
</feature>
<dbReference type="InterPro" id="IPR046161">
    <property type="entry name" value="DUF6163"/>
</dbReference>
<accession>A0ABU7XF65</accession>
<feature type="transmembrane region" description="Helical" evidence="1">
    <location>
        <begin position="42"/>
        <end position="64"/>
    </location>
</feature>
<organism evidence="2 3">
    <name type="scientific">Methylocystis borbori</name>
    <dbReference type="NCBI Taxonomy" id="3118750"/>
    <lineage>
        <taxon>Bacteria</taxon>
        <taxon>Pseudomonadati</taxon>
        <taxon>Pseudomonadota</taxon>
        <taxon>Alphaproteobacteria</taxon>
        <taxon>Hyphomicrobiales</taxon>
        <taxon>Methylocystaceae</taxon>
        <taxon>Methylocystis</taxon>
    </lineage>
</organism>
<dbReference type="Proteomes" id="UP001350748">
    <property type="component" value="Unassembled WGS sequence"/>
</dbReference>
<gene>
    <name evidence="2" type="ORF">V3H18_05720</name>
</gene>
<keyword evidence="3" id="KW-1185">Reference proteome</keyword>
<keyword evidence="1" id="KW-0812">Transmembrane</keyword>
<dbReference type="Pfam" id="PF19660">
    <property type="entry name" value="DUF6163"/>
    <property type="match status" value="1"/>
</dbReference>
<dbReference type="EMBL" id="JAZHYN010000011">
    <property type="protein sequence ID" value="MEF3366030.1"/>
    <property type="molecule type" value="Genomic_DNA"/>
</dbReference>
<proteinExistence type="predicted"/>
<evidence type="ECO:0000256" key="1">
    <source>
        <dbReference type="SAM" id="Phobius"/>
    </source>
</evidence>
<keyword evidence="1" id="KW-0472">Membrane</keyword>
<comment type="caution">
    <text evidence="2">The sequence shown here is derived from an EMBL/GenBank/DDBJ whole genome shotgun (WGS) entry which is preliminary data.</text>
</comment>
<name>A0ABU7XF65_9HYPH</name>
<sequence>MRFPMPGPTIYDDGDDPYRAIRVGDSSAAGDTAKWGALLSRFMRIVALFWLVQGMMQWRLILVADRTIFETMPQSAAFAVVFFAVLDLIAAVGLWLATPWGGVLWLLIASAQIFLTLSMPSFFLGGYWLIGVNAVLIAMYFGLTFEAGRDVEAQRMRELRRRRRFDKKPAKPASES</sequence>
<dbReference type="RefSeq" id="WP_332080996.1">
    <property type="nucleotide sequence ID" value="NZ_JAZHYN010000011.1"/>
</dbReference>
<feature type="transmembrane region" description="Helical" evidence="1">
    <location>
        <begin position="76"/>
        <end position="96"/>
    </location>
</feature>
<evidence type="ECO:0000313" key="3">
    <source>
        <dbReference type="Proteomes" id="UP001350748"/>
    </source>
</evidence>
<evidence type="ECO:0000313" key="2">
    <source>
        <dbReference type="EMBL" id="MEF3366030.1"/>
    </source>
</evidence>
<keyword evidence="1" id="KW-1133">Transmembrane helix</keyword>